<organism evidence="2 3">
    <name type="scientific">Obba rivulosa</name>
    <dbReference type="NCBI Taxonomy" id="1052685"/>
    <lineage>
        <taxon>Eukaryota</taxon>
        <taxon>Fungi</taxon>
        <taxon>Dikarya</taxon>
        <taxon>Basidiomycota</taxon>
        <taxon>Agaricomycotina</taxon>
        <taxon>Agaricomycetes</taxon>
        <taxon>Polyporales</taxon>
        <taxon>Gelatoporiaceae</taxon>
        <taxon>Obba</taxon>
    </lineage>
</organism>
<gene>
    <name evidence="2" type="ORF">OBBRIDRAFT_237438</name>
</gene>
<evidence type="ECO:0000313" key="3">
    <source>
        <dbReference type="Proteomes" id="UP000250043"/>
    </source>
</evidence>
<keyword evidence="1" id="KW-0472">Membrane</keyword>
<sequence>MSQPRIAASFGIAASSSRHQNQAVLSFFSPLSLFLFSFISYLLAPGHFVPEGGWMDCVHPGADLYVVLGTSTSRSAWPVGAKPTRVEISVLPILILTGLTSHFSSHLSPSDIRASSRSLRLCFAHDRSCGCDGVYK</sequence>
<dbReference type="EMBL" id="KV722331">
    <property type="protein sequence ID" value="OCH96395.1"/>
    <property type="molecule type" value="Genomic_DNA"/>
</dbReference>
<feature type="transmembrane region" description="Helical" evidence="1">
    <location>
        <begin position="23"/>
        <end position="44"/>
    </location>
</feature>
<proteinExistence type="predicted"/>
<dbReference type="AlphaFoldDB" id="A0A8E2J7C9"/>
<accession>A0A8E2J7C9</accession>
<dbReference type="OrthoDB" id="10657498at2759"/>
<reference evidence="2 3" key="1">
    <citation type="submission" date="2016-07" db="EMBL/GenBank/DDBJ databases">
        <title>Draft genome of the white-rot fungus Obba rivulosa 3A-2.</title>
        <authorList>
            <consortium name="DOE Joint Genome Institute"/>
            <person name="Miettinen O."/>
            <person name="Riley R."/>
            <person name="Acob R."/>
            <person name="Barry K."/>
            <person name="Cullen D."/>
            <person name="De Vries R."/>
            <person name="Hainaut M."/>
            <person name="Hatakka A."/>
            <person name="Henrissat B."/>
            <person name="Hilden K."/>
            <person name="Kuo R."/>
            <person name="Labutti K."/>
            <person name="Lipzen A."/>
            <person name="Makela M.R."/>
            <person name="Sandor L."/>
            <person name="Spatafora J.W."/>
            <person name="Grigoriev I.V."/>
            <person name="Hibbett D.S."/>
        </authorList>
    </citation>
    <scope>NUCLEOTIDE SEQUENCE [LARGE SCALE GENOMIC DNA]</scope>
    <source>
        <strain evidence="2 3">3A-2</strain>
    </source>
</reference>
<evidence type="ECO:0000256" key="1">
    <source>
        <dbReference type="SAM" id="Phobius"/>
    </source>
</evidence>
<protein>
    <submittedName>
        <fullName evidence="2">Uncharacterized protein</fullName>
    </submittedName>
</protein>
<name>A0A8E2J7C9_9APHY</name>
<evidence type="ECO:0000313" key="2">
    <source>
        <dbReference type="EMBL" id="OCH96395.1"/>
    </source>
</evidence>
<dbReference type="Proteomes" id="UP000250043">
    <property type="component" value="Unassembled WGS sequence"/>
</dbReference>
<keyword evidence="1" id="KW-1133">Transmembrane helix</keyword>
<keyword evidence="1" id="KW-0812">Transmembrane</keyword>
<keyword evidence="3" id="KW-1185">Reference proteome</keyword>